<accession>A0A9W3CK23</accession>
<gene>
    <name evidence="3" type="primary">LOC130500703</name>
</gene>
<evidence type="ECO:0000313" key="3">
    <source>
        <dbReference type="RefSeq" id="XP_056851638.1"/>
    </source>
</evidence>
<dbReference type="AlphaFoldDB" id="A0A9W3CK23"/>
<feature type="compositionally biased region" description="Acidic residues" evidence="1">
    <location>
        <begin position="70"/>
        <end position="84"/>
    </location>
</feature>
<dbReference type="GeneID" id="130500703"/>
<dbReference type="Proteomes" id="UP000504610">
    <property type="component" value="Chromosome 2"/>
</dbReference>
<feature type="region of interest" description="Disordered" evidence="1">
    <location>
        <begin position="122"/>
        <end position="155"/>
    </location>
</feature>
<organism evidence="2 3">
    <name type="scientific">Raphanus sativus</name>
    <name type="common">Radish</name>
    <name type="synonym">Raphanus raphanistrum var. sativus</name>
    <dbReference type="NCBI Taxonomy" id="3726"/>
    <lineage>
        <taxon>Eukaryota</taxon>
        <taxon>Viridiplantae</taxon>
        <taxon>Streptophyta</taxon>
        <taxon>Embryophyta</taxon>
        <taxon>Tracheophyta</taxon>
        <taxon>Spermatophyta</taxon>
        <taxon>Magnoliopsida</taxon>
        <taxon>eudicotyledons</taxon>
        <taxon>Gunneridae</taxon>
        <taxon>Pentapetalae</taxon>
        <taxon>rosids</taxon>
        <taxon>malvids</taxon>
        <taxon>Brassicales</taxon>
        <taxon>Brassicaceae</taxon>
        <taxon>Brassiceae</taxon>
        <taxon>Raphanus</taxon>
    </lineage>
</organism>
<sequence>MNQQKISFRKSQKDQATIEELVNDAAPTTISVPEPVKDLISELVTEAERVIDTEAGESEREYERGNVDSDSSENDDRDDCEVGVEDTTGYKETVDMADVEEENEPELVEVIVCENLEEHFGDVAREDDNDNLGEDGGFDIWDDDAIPDPLSATSV</sequence>
<dbReference type="KEGG" id="rsz:130500703"/>
<name>A0A9W3CK23_RAPSA</name>
<keyword evidence="2" id="KW-1185">Reference proteome</keyword>
<proteinExistence type="predicted"/>
<evidence type="ECO:0000313" key="2">
    <source>
        <dbReference type="Proteomes" id="UP000504610"/>
    </source>
</evidence>
<reference evidence="3" key="2">
    <citation type="submission" date="2025-08" db="UniProtKB">
        <authorList>
            <consortium name="RefSeq"/>
        </authorList>
    </citation>
    <scope>IDENTIFICATION</scope>
    <source>
        <tissue evidence="3">Leaf</tissue>
    </source>
</reference>
<protein>
    <submittedName>
        <fullName evidence="3">Uncharacterized protein LOC130500703</fullName>
    </submittedName>
</protein>
<feature type="region of interest" description="Disordered" evidence="1">
    <location>
        <begin position="51"/>
        <end position="87"/>
    </location>
</feature>
<reference evidence="2" key="1">
    <citation type="journal article" date="2019" name="Database">
        <title>The radish genome database (RadishGD): an integrated information resource for radish genomics.</title>
        <authorList>
            <person name="Yu H.J."/>
            <person name="Baek S."/>
            <person name="Lee Y.J."/>
            <person name="Cho A."/>
            <person name="Mun J.H."/>
        </authorList>
    </citation>
    <scope>NUCLEOTIDE SEQUENCE [LARGE SCALE GENOMIC DNA]</scope>
    <source>
        <strain evidence="2">cv. WK10039</strain>
    </source>
</reference>
<feature type="compositionally biased region" description="Basic and acidic residues" evidence="1">
    <location>
        <begin position="51"/>
        <end position="67"/>
    </location>
</feature>
<feature type="compositionally biased region" description="Acidic residues" evidence="1">
    <location>
        <begin position="127"/>
        <end position="146"/>
    </location>
</feature>
<dbReference type="RefSeq" id="XP_056851638.1">
    <property type="nucleotide sequence ID" value="XM_056995658.1"/>
</dbReference>
<evidence type="ECO:0000256" key="1">
    <source>
        <dbReference type="SAM" id="MobiDB-lite"/>
    </source>
</evidence>